<gene>
    <name evidence="1" type="ORF">NLI96_g3653</name>
</gene>
<accession>A0AAD5YKV6</accession>
<comment type="caution">
    <text evidence="1">The sequence shown here is derived from an EMBL/GenBank/DDBJ whole genome shotgun (WGS) entry which is preliminary data.</text>
</comment>
<dbReference type="Proteomes" id="UP001212997">
    <property type="component" value="Unassembled WGS sequence"/>
</dbReference>
<dbReference type="EMBL" id="JANAWD010000096">
    <property type="protein sequence ID" value="KAJ3487278.1"/>
    <property type="molecule type" value="Genomic_DNA"/>
</dbReference>
<organism evidence="1 2">
    <name type="scientific">Meripilus lineatus</name>
    <dbReference type="NCBI Taxonomy" id="2056292"/>
    <lineage>
        <taxon>Eukaryota</taxon>
        <taxon>Fungi</taxon>
        <taxon>Dikarya</taxon>
        <taxon>Basidiomycota</taxon>
        <taxon>Agaricomycotina</taxon>
        <taxon>Agaricomycetes</taxon>
        <taxon>Polyporales</taxon>
        <taxon>Meripilaceae</taxon>
        <taxon>Meripilus</taxon>
    </lineage>
</organism>
<evidence type="ECO:0000313" key="1">
    <source>
        <dbReference type="EMBL" id="KAJ3487278.1"/>
    </source>
</evidence>
<keyword evidence="2" id="KW-1185">Reference proteome</keyword>
<evidence type="ECO:0000313" key="2">
    <source>
        <dbReference type="Proteomes" id="UP001212997"/>
    </source>
</evidence>
<sequence length="119" mass="13496">MASSQPRRTPNPDNEFGDPEIFWAETLRVSSFPSESKLGIPQTSRSFKCFRSALPSEVCNVPRSFKPKSNPAFSGTVENFRWTLPLPNEDKWLNSKHKVGVLVHEPMEFTHPCFTLASE</sequence>
<name>A0AAD5YKV6_9APHY</name>
<protein>
    <submittedName>
        <fullName evidence="1">Uncharacterized protein</fullName>
    </submittedName>
</protein>
<reference evidence="1" key="1">
    <citation type="submission" date="2022-07" db="EMBL/GenBank/DDBJ databases">
        <title>Genome Sequence of Physisporinus lineatus.</title>
        <authorList>
            <person name="Buettner E."/>
        </authorList>
    </citation>
    <scope>NUCLEOTIDE SEQUENCE</scope>
    <source>
        <strain evidence="1">VT162</strain>
    </source>
</reference>
<dbReference type="AlphaFoldDB" id="A0AAD5YKV6"/>
<proteinExistence type="predicted"/>